<sequence>MHSKEEVFNSVYNFLKDEGVSVLIAPTSYGKTLFSPSILKAAKNDEIAYGLIHVVPYRALVKDIYNSKFSKYSNEFSIGYQCMDLIDFENKTPFFLRELVVTTLDSYAWNAYGIPVAEFDKILRGVSKGHAYAINTSIYTSINVFDEAHIFTGDVENGERGIFKMVLAIVNHLIELQTPVVIESATLPSNKLAEFGKKKKIKVVYVCRTSTCGNSLQRYNYANISNVEVVVVPDKEWYESNEFLWKTQVVGNSDAISYITDNCSSKPILVIRNIVARAIETYNTVKSKCEAVLIHGLMGSKERERYANEARSIVSKGRGVVIATQVIEAGVEVDALALVTDIAPIENIAQRAGRLCRSDFRKQECREENVEVILIDSPRNEYVMYDEHSVKNALEELINILNHGKNIDWRLLEDRNGYTSFTNVMELVYSNKVRYSKGLDNIALESVLKYDTFGDDMLMLLSKLGLINSLYLVKMVVEEEYENTIAIELQRLIELEEKVEKRKNATCIDYDKKRGVKIHVLTSDNRVFEIDTYLKACEKEKTCKEDFIDMLSRVYRKIYDEARKKGTIVKDFFVVLKRNCYSNEVGAFYNVFA</sequence>
<dbReference type="GO" id="GO:0016787">
    <property type="term" value="F:hydrolase activity"/>
    <property type="evidence" value="ECO:0007669"/>
    <property type="project" value="UniProtKB-KW"/>
</dbReference>
<dbReference type="InterPro" id="IPR011545">
    <property type="entry name" value="DEAD/DEAH_box_helicase_dom"/>
</dbReference>
<dbReference type="SUPFAM" id="SSF52540">
    <property type="entry name" value="P-loop containing nucleoside triphosphate hydrolases"/>
    <property type="match status" value="1"/>
</dbReference>
<keyword evidence="3" id="KW-0347">Helicase</keyword>
<gene>
    <name evidence="8" type="primary">cas3</name>
    <name evidence="8" type="ORF">ENO26_09520</name>
</gene>
<evidence type="ECO:0000256" key="1">
    <source>
        <dbReference type="ARBA" id="ARBA00022741"/>
    </source>
</evidence>
<organism evidence="8">
    <name type="scientific">Ignisphaera aggregans</name>
    <dbReference type="NCBI Taxonomy" id="334771"/>
    <lineage>
        <taxon>Archaea</taxon>
        <taxon>Thermoproteota</taxon>
        <taxon>Thermoprotei</taxon>
        <taxon>Desulfurococcales</taxon>
        <taxon>Desulfurococcaceae</taxon>
        <taxon>Ignisphaera</taxon>
    </lineage>
</organism>
<evidence type="ECO:0000259" key="7">
    <source>
        <dbReference type="Pfam" id="PF22590"/>
    </source>
</evidence>
<keyword evidence="2" id="KW-0378">Hydrolase</keyword>
<dbReference type="AlphaFoldDB" id="A0A7J2U6E4"/>
<dbReference type="Pfam" id="PF00270">
    <property type="entry name" value="DEAD"/>
    <property type="match status" value="1"/>
</dbReference>
<evidence type="ECO:0000256" key="3">
    <source>
        <dbReference type="ARBA" id="ARBA00022806"/>
    </source>
</evidence>
<proteinExistence type="predicted"/>
<evidence type="ECO:0000256" key="4">
    <source>
        <dbReference type="ARBA" id="ARBA00022840"/>
    </source>
</evidence>
<dbReference type="GO" id="GO:0051607">
    <property type="term" value="P:defense response to virus"/>
    <property type="evidence" value="ECO:0007669"/>
    <property type="project" value="UniProtKB-KW"/>
</dbReference>
<feature type="domain" description="CRISPR-associated nuclease/helicase Cas3" evidence="7">
    <location>
        <begin position="266"/>
        <end position="358"/>
    </location>
</feature>
<evidence type="ECO:0000313" key="8">
    <source>
        <dbReference type="EMBL" id="HEM67782.1"/>
    </source>
</evidence>
<dbReference type="EMBL" id="DSEU01000068">
    <property type="protein sequence ID" value="HEM67782.1"/>
    <property type="molecule type" value="Genomic_DNA"/>
</dbReference>
<dbReference type="GO" id="GO:0004386">
    <property type="term" value="F:helicase activity"/>
    <property type="evidence" value="ECO:0007669"/>
    <property type="project" value="UniProtKB-KW"/>
</dbReference>
<evidence type="ECO:0000256" key="2">
    <source>
        <dbReference type="ARBA" id="ARBA00022801"/>
    </source>
</evidence>
<protein>
    <submittedName>
        <fullName evidence="8">CRISPR-associated helicase Cas3</fullName>
    </submittedName>
</protein>
<dbReference type="InterPro" id="IPR027417">
    <property type="entry name" value="P-loop_NTPase"/>
</dbReference>
<name>A0A7J2U6E4_9CREN</name>
<dbReference type="GO" id="GO:0003676">
    <property type="term" value="F:nucleic acid binding"/>
    <property type="evidence" value="ECO:0007669"/>
    <property type="project" value="InterPro"/>
</dbReference>
<comment type="caution">
    <text evidence="8">The sequence shown here is derived from an EMBL/GenBank/DDBJ whole genome shotgun (WGS) entry which is preliminary data.</text>
</comment>
<dbReference type="NCBIfam" id="TIGR01587">
    <property type="entry name" value="cas3_core"/>
    <property type="match status" value="1"/>
</dbReference>
<evidence type="ECO:0000259" key="6">
    <source>
        <dbReference type="Pfam" id="PF00270"/>
    </source>
</evidence>
<reference evidence="8" key="1">
    <citation type="journal article" date="2020" name="mSystems">
        <title>Genome- and Community-Level Interaction Insights into Carbon Utilization and Element Cycling Functions of Hydrothermarchaeota in Hydrothermal Sediment.</title>
        <authorList>
            <person name="Zhou Z."/>
            <person name="Liu Y."/>
            <person name="Xu W."/>
            <person name="Pan J."/>
            <person name="Luo Z.H."/>
            <person name="Li M."/>
        </authorList>
    </citation>
    <scope>NUCLEOTIDE SEQUENCE [LARGE SCALE GENOMIC DNA]</scope>
    <source>
        <strain evidence="8">SpSt-125</strain>
    </source>
</reference>
<feature type="domain" description="DEAD/DEAH-box helicase" evidence="6">
    <location>
        <begin position="20"/>
        <end position="192"/>
    </location>
</feature>
<keyword evidence="4" id="KW-0067">ATP-binding</keyword>
<keyword evidence="5" id="KW-0051">Antiviral defense</keyword>
<dbReference type="GO" id="GO:0005524">
    <property type="term" value="F:ATP binding"/>
    <property type="evidence" value="ECO:0007669"/>
    <property type="project" value="UniProtKB-KW"/>
</dbReference>
<keyword evidence="1" id="KW-0547">Nucleotide-binding</keyword>
<dbReference type="InterPro" id="IPR006474">
    <property type="entry name" value="Helicase_Cas3_CRISPR-ass_core"/>
</dbReference>
<accession>A0A7J2U6E4</accession>
<dbReference type="InterPro" id="IPR054712">
    <property type="entry name" value="Cas3-like_dom"/>
</dbReference>
<dbReference type="Gene3D" id="3.40.50.300">
    <property type="entry name" value="P-loop containing nucleotide triphosphate hydrolases"/>
    <property type="match status" value="2"/>
</dbReference>
<evidence type="ECO:0000256" key="5">
    <source>
        <dbReference type="ARBA" id="ARBA00023118"/>
    </source>
</evidence>
<dbReference type="Pfam" id="PF22590">
    <property type="entry name" value="Cas3-like_C_2"/>
    <property type="match status" value="1"/>
</dbReference>